<feature type="compositionally biased region" description="Polar residues" evidence="4">
    <location>
        <begin position="283"/>
        <end position="293"/>
    </location>
</feature>
<dbReference type="PROSITE" id="PS50082">
    <property type="entry name" value="WD_REPEATS_2"/>
    <property type="match status" value="4"/>
</dbReference>
<feature type="compositionally biased region" description="Polar residues" evidence="4">
    <location>
        <begin position="206"/>
        <end position="216"/>
    </location>
</feature>
<dbReference type="Pfam" id="PF00400">
    <property type="entry name" value="WD40"/>
    <property type="match status" value="5"/>
</dbReference>
<evidence type="ECO:0000256" key="3">
    <source>
        <dbReference type="PROSITE-ProRule" id="PRU00221"/>
    </source>
</evidence>
<feature type="repeat" description="WD" evidence="3">
    <location>
        <begin position="660"/>
        <end position="703"/>
    </location>
</feature>
<proteinExistence type="predicted"/>
<feature type="compositionally biased region" description="Basic residues" evidence="4">
    <location>
        <begin position="457"/>
        <end position="467"/>
    </location>
</feature>
<dbReference type="SMART" id="SM00320">
    <property type="entry name" value="WD40"/>
    <property type="match status" value="7"/>
</dbReference>
<keyword evidence="1 3" id="KW-0853">WD repeat</keyword>
<dbReference type="InterPro" id="IPR001680">
    <property type="entry name" value="WD40_rpt"/>
</dbReference>
<sequence>MSRDHERYGFQFKLFELFGEIDKEFTLLHEENVLLRTKLGLPTRELPKATKSLKGRVGRLVSSITTSVHSQWYVSGQITAHQDINWSLQSHPELPTVFVTGSSDKTSRVFDRLNKQCYLYSGHKGTVNNVRFHPNWKVLYCCSSSGDRTCHIWPYQLSSFNDNCGNYQNQKNLYSIQTNRKKTPNKIYQKEKRNRSKKSKDRERQSLNVKTKNIQPITPRVTSKKSDEFDDNYNFKSIFKSSSLNKLDYLPIKEKIHKNLHDHKNNLKQSKNSQNENLLGNSFEISRSNQKQNSEFETKIEDNNPRFKPHVPNQQKRQSNEHNSPVYERIERLKSIWPSDLLTEDEDDNFLYEKNLNKIEQSNHTNSPFNIQMRLEKTNLTNENNKSQRLDETTNNKTNEKNKSKKKNQNMNKNKNKKKKKIEKDGSINTNSEKENAKNKKTKKTKEKESNSIKNKNLMKQKNKHNNKVNNNLKRINSEQTSMFDKKKNPKYQQSLSKIKSEKRKINKNSQSNKNASSRKYSYPPFNLEVDQNDLISSFNKNKINKFNSNKHNNNNNNNSTIDYDDDDNDDDYSTEVDISDNDDDDEDNDGKGNEEYNENAQTNINNHLNIDQESIISNQTSPLSKSIHPNILSYNKSRIINENTSDYSIKRGHQPAVILKGHASIVSFADWVTTHSMINVVTGSDDNTVKLWNIENSSHGKLLSTLTAHDNAITHVSTHSSEPLILSSSLDSTFRLWDLRSSKNNVRLFKSHSAAVRSAIFSKNSNIIVSASDDRTGKIWDIRNSNHPLHSFNCSSGINKISISPRYGKIIAPLDNSTARIYDQNGKLVSQLKSKEFGHHKMITAADWTCDEKNILTTGIDHKIIVWSPPLKKKY</sequence>
<dbReference type="Gene3D" id="2.130.10.10">
    <property type="entry name" value="YVTN repeat-like/Quinoprotein amine dehydrogenase"/>
    <property type="match status" value="3"/>
</dbReference>
<feature type="repeat" description="WD" evidence="3">
    <location>
        <begin position="750"/>
        <end position="791"/>
    </location>
</feature>
<evidence type="ECO:0000256" key="4">
    <source>
        <dbReference type="SAM" id="MobiDB-lite"/>
    </source>
</evidence>
<feature type="compositionally biased region" description="Low complexity" evidence="4">
    <location>
        <begin position="508"/>
        <end position="520"/>
    </location>
</feature>
<dbReference type="SUPFAM" id="SSF50978">
    <property type="entry name" value="WD40 repeat-like"/>
    <property type="match status" value="2"/>
</dbReference>
<feature type="compositionally biased region" description="Basic and acidic residues" evidence="4">
    <location>
        <begin position="422"/>
        <end position="438"/>
    </location>
</feature>
<dbReference type="InterPro" id="IPR036322">
    <property type="entry name" value="WD40_repeat_dom_sf"/>
</dbReference>
<dbReference type="Proteomes" id="UP001150062">
    <property type="component" value="Unassembled WGS sequence"/>
</dbReference>
<dbReference type="InterPro" id="IPR019775">
    <property type="entry name" value="WD40_repeat_CS"/>
</dbReference>
<feature type="repeat" description="WD" evidence="3">
    <location>
        <begin position="707"/>
        <end position="748"/>
    </location>
</feature>
<feature type="repeat" description="WD" evidence="3">
    <location>
        <begin position="120"/>
        <end position="153"/>
    </location>
</feature>
<feature type="compositionally biased region" description="Basic and acidic residues" evidence="4">
    <location>
        <begin position="294"/>
        <end position="305"/>
    </location>
</feature>
<reference evidence="5" key="1">
    <citation type="submission" date="2022-08" db="EMBL/GenBank/DDBJ databases">
        <title>Novel sulfate-reducing endosymbionts in the free-living metamonad Anaeramoeba.</title>
        <authorList>
            <person name="Jerlstrom-Hultqvist J."/>
            <person name="Cepicka I."/>
            <person name="Gallot-Lavallee L."/>
            <person name="Salas-Leiva D."/>
            <person name="Curtis B.A."/>
            <person name="Zahonova K."/>
            <person name="Pipaliya S."/>
            <person name="Dacks J."/>
            <person name="Roger A.J."/>
        </authorList>
    </citation>
    <scope>NUCLEOTIDE SEQUENCE</scope>
    <source>
        <strain evidence="5">Schooner1</strain>
    </source>
</reference>
<feature type="compositionally biased region" description="Basic and acidic residues" evidence="4">
    <location>
        <begin position="386"/>
        <end position="402"/>
    </location>
</feature>
<name>A0ABQ8XTK2_9EUKA</name>
<feature type="compositionally biased region" description="Polar residues" evidence="4">
    <location>
        <begin position="312"/>
        <end position="323"/>
    </location>
</feature>
<feature type="region of interest" description="Disordered" evidence="4">
    <location>
        <begin position="176"/>
        <end position="226"/>
    </location>
</feature>
<keyword evidence="6" id="KW-1185">Reference proteome</keyword>
<feature type="region of interest" description="Disordered" evidence="4">
    <location>
        <begin position="547"/>
        <end position="598"/>
    </location>
</feature>
<dbReference type="EMBL" id="JAOAOG010000257">
    <property type="protein sequence ID" value="KAJ6235475.1"/>
    <property type="molecule type" value="Genomic_DNA"/>
</dbReference>
<dbReference type="PROSITE" id="PS50294">
    <property type="entry name" value="WD_REPEATS_REGION"/>
    <property type="match status" value="3"/>
</dbReference>
<feature type="region of interest" description="Disordered" evidence="4">
    <location>
        <begin position="283"/>
        <end position="325"/>
    </location>
</feature>
<evidence type="ECO:0000256" key="1">
    <source>
        <dbReference type="ARBA" id="ARBA00022574"/>
    </source>
</evidence>
<accession>A0ABQ8XTK2</accession>
<dbReference type="InterPro" id="IPR051179">
    <property type="entry name" value="WD_repeat_multifunction"/>
</dbReference>
<evidence type="ECO:0000313" key="6">
    <source>
        <dbReference type="Proteomes" id="UP001150062"/>
    </source>
</evidence>
<dbReference type="PANTHER" id="PTHR19857">
    <property type="entry name" value="MITOCHONDRIAL DIVISION PROTEIN 1-RELATED"/>
    <property type="match status" value="1"/>
</dbReference>
<feature type="region of interest" description="Disordered" evidence="4">
    <location>
        <begin position="379"/>
        <end position="525"/>
    </location>
</feature>
<feature type="compositionally biased region" description="Acidic residues" evidence="4">
    <location>
        <begin position="563"/>
        <end position="589"/>
    </location>
</feature>
<comment type="caution">
    <text evidence="5">The sequence shown here is derived from an EMBL/GenBank/DDBJ whole genome shotgun (WGS) entry which is preliminary data.</text>
</comment>
<organism evidence="5 6">
    <name type="scientific">Anaeramoeba flamelloides</name>
    <dbReference type="NCBI Taxonomy" id="1746091"/>
    <lineage>
        <taxon>Eukaryota</taxon>
        <taxon>Metamonada</taxon>
        <taxon>Anaeramoebidae</taxon>
        <taxon>Anaeramoeba</taxon>
    </lineage>
</organism>
<feature type="compositionally biased region" description="Basic residues" evidence="4">
    <location>
        <begin position="403"/>
        <end position="421"/>
    </location>
</feature>
<dbReference type="InterPro" id="IPR020472">
    <property type="entry name" value="WD40_PAC1"/>
</dbReference>
<evidence type="ECO:0000256" key="2">
    <source>
        <dbReference type="ARBA" id="ARBA00022737"/>
    </source>
</evidence>
<dbReference type="InterPro" id="IPR015943">
    <property type="entry name" value="WD40/YVTN_repeat-like_dom_sf"/>
</dbReference>
<evidence type="ECO:0000313" key="5">
    <source>
        <dbReference type="EMBL" id="KAJ6235475.1"/>
    </source>
</evidence>
<protein>
    <submittedName>
        <fullName evidence="5">Wd repeat-containing protein</fullName>
    </submittedName>
</protein>
<keyword evidence="2" id="KW-0677">Repeat</keyword>
<gene>
    <name evidence="5" type="ORF">M0813_03622</name>
</gene>
<feature type="compositionally biased region" description="Low complexity" evidence="4">
    <location>
        <begin position="547"/>
        <end position="562"/>
    </location>
</feature>
<dbReference type="PROSITE" id="PS00678">
    <property type="entry name" value="WD_REPEATS_1"/>
    <property type="match status" value="1"/>
</dbReference>
<dbReference type="PRINTS" id="PR00320">
    <property type="entry name" value="GPROTEINBRPT"/>
</dbReference>